<name>A0A6A4AUL9_9STRA</name>
<feature type="non-terminal residue" evidence="1">
    <location>
        <position position="60"/>
    </location>
</feature>
<accession>A0A6A4AUL9</accession>
<protein>
    <submittedName>
        <fullName evidence="1">Uncharacterized protein</fullName>
    </submittedName>
</protein>
<sequence>MKERYTVNPFPELALNEADKASLQDVANEYIVSNLDLCMKFINSGRKVDPRRWKPLKEKE</sequence>
<comment type="caution">
    <text evidence="1">The sequence shown here is derived from an EMBL/GenBank/DDBJ whole genome shotgun (WGS) entry which is preliminary data.</text>
</comment>
<dbReference type="EMBL" id="QXFT01010009">
    <property type="protein sequence ID" value="KAE9261884.1"/>
    <property type="molecule type" value="Genomic_DNA"/>
</dbReference>
<keyword evidence="2" id="KW-1185">Reference proteome</keyword>
<evidence type="ECO:0000313" key="2">
    <source>
        <dbReference type="Proteomes" id="UP000434957"/>
    </source>
</evidence>
<dbReference type="AlphaFoldDB" id="A0A6A4AUL9"/>
<evidence type="ECO:0000313" key="1">
    <source>
        <dbReference type="EMBL" id="KAE9261884.1"/>
    </source>
</evidence>
<reference evidence="1 2" key="1">
    <citation type="submission" date="2018-08" db="EMBL/GenBank/DDBJ databases">
        <title>Genomic investigation of the strawberry pathogen Phytophthora fragariae indicates pathogenicity is determined by transcriptional variation in three key races.</title>
        <authorList>
            <person name="Adams T.M."/>
            <person name="Armitage A.D."/>
            <person name="Sobczyk M.K."/>
            <person name="Bates H.J."/>
            <person name="Dunwell J.M."/>
            <person name="Nellist C.F."/>
            <person name="Harrison R.J."/>
        </authorList>
    </citation>
    <scope>NUCLEOTIDE SEQUENCE [LARGE SCALE GENOMIC DNA]</scope>
    <source>
        <strain evidence="1 2">SCRP333</strain>
    </source>
</reference>
<organism evidence="1 2">
    <name type="scientific">Phytophthora rubi</name>
    <dbReference type="NCBI Taxonomy" id="129364"/>
    <lineage>
        <taxon>Eukaryota</taxon>
        <taxon>Sar</taxon>
        <taxon>Stramenopiles</taxon>
        <taxon>Oomycota</taxon>
        <taxon>Peronosporomycetes</taxon>
        <taxon>Peronosporales</taxon>
        <taxon>Peronosporaceae</taxon>
        <taxon>Phytophthora</taxon>
    </lineage>
</organism>
<proteinExistence type="predicted"/>
<gene>
    <name evidence="1" type="ORF">PR003_g33761</name>
</gene>
<dbReference type="Proteomes" id="UP000434957">
    <property type="component" value="Unassembled WGS sequence"/>
</dbReference>